<gene>
    <name evidence="7" type="ORF">LL14B4_12590</name>
</gene>
<dbReference type="Proteomes" id="UP000245919">
    <property type="component" value="Chromosome"/>
</dbReference>
<keyword evidence="2" id="KW-0378">Hydrolase</keyword>
<feature type="domain" description="LysM" evidence="6">
    <location>
        <begin position="348"/>
        <end position="392"/>
    </location>
</feature>
<evidence type="ECO:0000313" key="7">
    <source>
        <dbReference type="EMBL" id="AWN66944.1"/>
    </source>
</evidence>
<dbReference type="Pfam" id="PF01183">
    <property type="entry name" value="Glyco_hydro_25"/>
    <property type="match status" value="1"/>
</dbReference>
<accession>A0A2Z3KMX0</accession>
<dbReference type="RefSeq" id="WP_109991359.1">
    <property type="nucleotide sequence ID" value="NZ_CP028160.1"/>
</dbReference>
<dbReference type="GeneID" id="89634615"/>
<name>A0A2Z3KMX0_LACLL</name>
<dbReference type="GO" id="GO:0003796">
    <property type="term" value="F:lysozyme activity"/>
    <property type="evidence" value="ECO:0007669"/>
    <property type="project" value="InterPro"/>
</dbReference>
<organism evidence="7 8">
    <name type="scientific">Lactococcus lactis subsp. lactis</name>
    <name type="common">Streptococcus lactis</name>
    <dbReference type="NCBI Taxonomy" id="1360"/>
    <lineage>
        <taxon>Bacteria</taxon>
        <taxon>Bacillati</taxon>
        <taxon>Bacillota</taxon>
        <taxon>Bacilli</taxon>
        <taxon>Lactobacillales</taxon>
        <taxon>Streptococcaceae</taxon>
        <taxon>Lactococcus</taxon>
    </lineage>
</organism>
<dbReference type="InterPro" id="IPR002053">
    <property type="entry name" value="Glyco_hydro_25"/>
</dbReference>
<feature type="region of interest" description="Disordered" evidence="4">
    <location>
        <begin position="249"/>
        <end position="272"/>
    </location>
</feature>
<dbReference type="SMART" id="SM00257">
    <property type="entry name" value="LysM"/>
    <property type="match status" value="2"/>
</dbReference>
<dbReference type="InterPro" id="IPR036779">
    <property type="entry name" value="LysM_dom_sf"/>
</dbReference>
<proteinExistence type="inferred from homology"/>
<dbReference type="PANTHER" id="PTHR33734">
    <property type="entry name" value="LYSM DOMAIN-CONTAINING GPI-ANCHORED PROTEIN 2"/>
    <property type="match status" value="1"/>
</dbReference>
<sequence>MKKIIKKAAIGMVAFFIVAASGPVFAAVGDQGVDWSKYNGDYGNFGYDHDKFAIVQIGGTYHGSFADQAPYSTQVTSAIAQGKRAHTYIYFEVGNSQAIAKAALDRYLPRIQTPKNSIVALDYESGAAASILTGYDSTGKPIYASTPWEIQTNTDAILYGMRRVKAAGYTPMYYSYKPYTLKHVDYKRIIKEFPNSLWIAEYPNYEVTPVPNYSFFPSMDGISVFQFTSTYVAGGLDGNVDLTGITDKGYEDGNATKPDTDTPATYDGKDANEVTPSEIQEGMTVTIKFSATNYSTGQAIPNWVKENSYKVLQKSGNKVLLDNIMSWVSASDVQALDTGGSNSTGNTQTYIVQSGDTLSGIASNWGTNWQELARQNSLSNPNMIYTGQVIRFTGGQSPATARTYTVRSGDNLSSIASRLGTTVQSLVSMNGISNPNLIYAGQTLNY</sequence>
<keyword evidence="5" id="KW-0732">Signal</keyword>
<dbReference type="Gene3D" id="3.20.20.80">
    <property type="entry name" value="Glycosidases"/>
    <property type="match status" value="1"/>
</dbReference>
<dbReference type="SUPFAM" id="SSF54106">
    <property type="entry name" value="LysM domain"/>
    <property type="match status" value="2"/>
</dbReference>
<dbReference type="GO" id="GO:0016998">
    <property type="term" value="P:cell wall macromolecule catabolic process"/>
    <property type="evidence" value="ECO:0007669"/>
    <property type="project" value="InterPro"/>
</dbReference>
<comment type="similarity">
    <text evidence="1">Belongs to the glycosyl hydrolase 25 family.</text>
</comment>
<feature type="signal peptide" evidence="5">
    <location>
        <begin position="1"/>
        <end position="26"/>
    </location>
</feature>
<dbReference type="PROSITE" id="PS51782">
    <property type="entry name" value="LYSM"/>
    <property type="match status" value="2"/>
</dbReference>
<dbReference type="CDD" id="cd00118">
    <property type="entry name" value="LysM"/>
    <property type="match status" value="2"/>
</dbReference>
<dbReference type="InterPro" id="IPR018077">
    <property type="entry name" value="Glyco_hydro_fam25_subgr"/>
</dbReference>
<dbReference type="InterPro" id="IPR017853">
    <property type="entry name" value="GH"/>
</dbReference>
<dbReference type="Pfam" id="PF01476">
    <property type="entry name" value="LysM"/>
    <property type="match status" value="2"/>
</dbReference>
<dbReference type="InterPro" id="IPR018392">
    <property type="entry name" value="LysM"/>
</dbReference>
<keyword evidence="3" id="KW-0326">Glycosidase</keyword>
<evidence type="ECO:0000256" key="4">
    <source>
        <dbReference type="SAM" id="MobiDB-lite"/>
    </source>
</evidence>
<protein>
    <submittedName>
        <fullName evidence="7">1,4-beta-N-acetylmuramidase</fullName>
    </submittedName>
</protein>
<evidence type="ECO:0000256" key="2">
    <source>
        <dbReference type="ARBA" id="ARBA00022801"/>
    </source>
</evidence>
<evidence type="ECO:0000256" key="1">
    <source>
        <dbReference type="ARBA" id="ARBA00010646"/>
    </source>
</evidence>
<evidence type="ECO:0000256" key="5">
    <source>
        <dbReference type="SAM" id="SignalP"/>
    </source>
</evidence>
<evidence type="ECO:0000313" key="8">
    <source>
        <dbReference type="Proteomes" id="UP000245919"/>
    </source>
</evidence>
<feature type="chain" id="PRO_5016424678" evidence="5">
    <location>
        <begin position="27"/>
        <end position="446"/>
    </location>
</feature>
<reference evidence="7 8" key="1">
    <citation type="submission" date="2018-03" db="EMBL/GenBank/DDBJ databases">
        <title>Genome sequence of Lactococcus lactis strain 14B4 from almond drupe.</title>
        <authorList>
            <person name="Tran T.D."/>
            <person name="McGarvey J.A."/>
            <person name="Huynh S."/>
            <person name="Parker C.T."/>
        </authorList>
    </citation>
    <scope>NUCLEOTIDE SEQUENCE [LARGE SCALE GENOMIC DNA]</scope>
    <source>
        <strain evidence="7 8">14B4</strain>
    </source>
</reference>
<dbReference type="Gene3D" id="3.10.350.10">
    <property type="entry name" value="LysM domain"/>
    <property type="match status" value="2"/>
</dbReference>
<dbReference type="SMART" id="SM00641">
    <property type="entry name" value="Glyco_25"/>
    <property type="match status" value="1"/>
</dbReference>
<dbReference type="AlphaFoldDB" id="A0A2Z3KMX0"/>
<evidence type="ECO:0000256" key="3">
    <source>
        <dbReference type="ARBA" id="ARBA00023295"/>
    </source>
</evidence>
<feature type="domain" description="LysM" evidence="6">
    <location>
        <begin position="402"/>
        <end position="446"/>
    </location>
</feature>
<dbReference type="EMBL" id="CP028160">
    <property type="protein sequence ID" value="AWN66944.1"/>
    <property type="molecule type" value="Genomic_DNA"/>
</dbReference>
<evidence type="ECO:0000259" key="6">
    <source>
        <dbReference type="PROSITE" id="PS51782"/>
    </source>
</evidence>
<dbReference type="PANTHER" id="PTHR33734:SF22">
    <property type="entry name" value="MEMBRANE-BOUND LYTIC MUREIN TRANSGLYCOSYLASE D"/>
    <property type="match status" value="1"/>
</dbReference>
<dbReference type="SUPFAM" id="SSF51445">
    <property type="entry name" value="(Trans)glycosidases"/>
    <property type="match status" value="1"/>
</dbReference>
<dbReference type="GO" id="GO:0009253">
    <property type="term" value="P:peptidoglycan catabolic process"/>
    <property type="evidence" value="ECO:0007669"/>
    <property type="project" value="InterPro"/>
</dbReference>